<keyword evidence="5" id="KW-0804">Transcription</keyword>
<evidence type="ECO:0000313" key="8">
    <source>
        <dbReference type="Proteomes" id="UP000013520"/>
    </source>
</evidence>
<sequence>MHKDLIRARDEFLSIGRVTSKVPPIISESWKRSLSYNVNPHLCKSPKVLSSTEIQVLKKSSLLVHAFQAVIPKIESFFNNKYSVILADDKGRILSVFAKDGLLEMLKSVNTVPGSVWSEELCGTTAFGTTLVVGKPITIHSVQHFCETWHIFSCAGIPICHPINGKVIGVLDLTCLPQDFPSNALILIAALAKSMEIEIFGQFQIHKLFLENAYLEKKTRIADDLLVAVDIDGQIVLSNDSDTIPYRSWIDRFDWSHYFQTRVAQSELSPPSAHEEHLLSFLPDLSDGCLQLVYYQNRIIGALIQMRRQHKRTGKVHTIKYKPQSSSEISLNPILSTVTGSTSEAIVGKSPRWLKMMKKLKKIAVRDTIVLLIGESGTGKELLAQYIHHNSLRRLKPFIAVNCAAFTHDLVASELFGYAPGTFTGGLKEGKKGLFEAANGGTLFLDEIAELPLSTQAMLLRVLQERQVTRIGEYRPRSLNIRVVAATNRELKQATKEGKFRLDLYYRLNAVELKVPPLRERKEDIVTMAEYFLRKHRNGPFVNRLMPETVDILLSYDWPGNVRELKNAIEHAAVFSDDDRIFPCHLPDALVESTESKNESTSVEPITSFGERCLEVLDGERSEIEMALYECRYNITKTAKRLGISRGTLYKKMKQYQITC</sequence>
<dbReference type="Gene3D" id="1.10.10.60">
    <property type="entry name" value="Homeodomain-like"/>
    <property type="match status" value="1"/>
</dbReference>
<dbReference type="GO" id="GO:0006355">
    <property type="term" value="P:regulation of DNA-templated transcription"/>
    <property type="evidence" value="ECO:0007669"/>
    <property type="project" value="InterPro"/>
</dbReference>
<dbReference type="GO" id="GO:0043565">
    <property type="term" value="F:sequence-specific DNA binding"/>
    <property type="evidence" value="ECO:0007669"/>
    <property type="project" value="InterPro"/>
</dbReference>
<dbReference type="Gene3D" id="3.40.50.300">
    <property type="entry name" value="P-loop containing nucleotide triphosphate hydrolases"/>
    <property type="match status" value="1"/>
</dbReference>
<evidence type="ECO:0000256" key="1">
    <source>
        <dbReference type="ARBA" id="ARBA00022741"/>
    </source>
</evidence>
<dbReference type="Pfam" id="PF01590">
    <property type="entry name" value="GAF"/>
    <property type="match status" value="1"/>
</dbReference>
<dbReference type="Proteomes" id="UP000013520">
    <property type="component" value="Chromosome"/>
</dbReference>
<dbReference type="InterPro" id="IPR025943">
    <property type="entry name" value="Sigma_54_int_dom_ATP-bd_2"/>
</dbReference>
<dbReference type="InterPro" id="IPR009057">
    <property type="entry name" value="Homeodomain-like_sf"/>
</dbReference>
<dbReference type="KEGG" id="dgi:Desgi_2900"/>
<dbReference type="Pfam" id="PF00158">
    <property type="entry name" value="Sigma54_activat"/>
    <property type="match status" value="1"/>
</dbReference>
<dbReference type="InterPro" id="IPR025662">
    <property type="entry name" value="Sigma_54_int_dom_ATP-bd_1"/>
</dbReference>
<dbReference type="SMART" id="SM00382">
    <property type="entry name" value="AAA"/>
    <property type="match status" value="1"/>
</dbReference>
<dbReference type="CDD" id="cd00009">
    <property type="entry name" value="AAA"/>
    <property type="match status" value="1"/>
</dbReference>
<keyword evidence="8" id="KW-1185">Reference proteome</keyword>
<dbReference type="InterPro" id="IPR027417">
    <property type="entry name" value="P-loop_NTPase"/>
</dbReference>
<proteinExistence type="predicted"/>
<keyword evidence="1" id="KW-0547">Nucleotide-binding</keyword>
<keyword evidence="4" id="KW-0238">DNA-binding</keyword>
<dbReference type="GO" id="GO:0005524">
    <property type="term" value="F:ATP binding"/>
    <property type="evidence" value="ECO:0007669"/>
    <property type="project" value="UniProtKB-KW"/>
</dbReference>
<evidence type="ECO:0000256" key="3">
    <source>
        <dbReference type="ARBA" id="ARBA00023015"/>
    </source>
</evidence>
<dbReference type="InterPro" id="IPR002078">
    <property type="entry name" value="Sigma_54_int"/>
</dbReference>
<dbReference type="HOGENOM" id="CLU_000445_8_12_9"/>
<dbReference type="AlphaFoldDB" id="R4KGF6"/>
<evidence type="ECO:0000256" key="5">
    <source>
        <dbReference type="ARBA" id="ARBA00023163"/>
    </source>
</evidence>
<evidence type="ECO:0000313" key="7">
    <source>
        <dbReference type="EMBL" id="AGL02298.1"/>
    </source>
</evidence>
<dbReference type="InterPro" id="IPR058031">
    <property type="entry name" value="AAA_lid_NorR"/>
</dbReference>
<dbReference type="InterPro" id="IPR003593">
    <property type="entry name" value="AAA+_ATPase"/>
</dbReference>
<dbReference type="InterPro" id="IPR003018">
    <property type="entry name" value="GAF"/>
</dbReference>
<dbReference type="InterPro" id="IPR002197">
    <property type="entry name" value="HTH_Fis"/>
</dbReference>
<dbReference type="OrthoDB" id="9803970at2"/>
<gene>
    <name evidence="7" type="ORF">Desgi_2900</name>
</gene>
<dbReference type="PROSITE" id="PS50045">
    <property type="entry name" value="SIGMA54_INTERACT_4"/>
    <property type="match status" value="1"/>
</dbReference>
<dbReference type="STRING" id="767817.Desgi_2900"/>
<organism evidence="7 8">
    <name type="scientific">Desulfoscipio gibsoniae DSM 7213</name>
    <dbReference type="NCBI Taxonomy" id="767817"/>
    <lineage>
        <taxon>Bacteria</taxon>
        <taxon>Bacillati</taxon>
        <taxon>Bacillota</taxon>
        <taxon>Clostridia</taxon>
        <taxon>Eubacteriales</taxon>
        <taxon>Desulfallaceae</taxon>
        <taxon>Desulfoscipio</taxon>
    </lineage>
</organism>
<dbReference type="FunFam" id="3.40.50.300:FF:000006">
    <property type="entry name" value="DNA-binding transcriptional regulator NtrC"/>
    <property type="match status" value="1"/>
</dbReference>
<evidence type="ECO:0000256" key="4">
    <source>
        <dbReference type="ARBA" id="ARBA00023125"/>
    </source>
</evidence>
<accession>R4KGF6</accession>
<dbReference type="PROSITE" id="PS00688">
    <property type="entry name" value="SIGMA54_INTERACT_3"/>
    <property type="match status" value="1"/>
</dbReference>
<dbReference type="PROSITE" id="PS00676">
    <property type="entry name" value="SIGMA54_INTERACT_2"/>
    <property type="match status" value="1"/>
</dbReference>
<dbReference type="InterPro" id="IPR029016">
    <property type="entry name" value="GAF-like_dom_sf"/>
</dbReference>
<dbReference type="SUPFAM" id="SSF46689">
    <property type="entry name" value="Homeodomain-like"/>
    <property type="match status" value="1"/>
</dbReference>
<dbReference type="RefSeq" id="WP_006520851.1">
    <property type="nucleotide sequence ID" value="NC_021184.1"/>
</dbReference>
<dbReference type="PRINTS" id="PR01590">
    <property type="entry name" value="HTHFIS"/>
</dbReference>
<dbReference type="PANTHER" id="PTHR32071">
    <property type="entry name" value="TRANSCRIPTIONAL REGULATORY PROTEIN"/>
    <property type="match status" value="1"/>
</dbReference>
<evidence type="ECO:0000256" key="2">
    <source>
        <dbReference type="ARBA" id="ARBA00022840"/>
    </source>
</evidence>
<dbReference type="Gene3D" id="3.30.450.40">
    <property type="match status" value="1"/>
</dbReference>
<dbReference type="EMBL" id="CP003273">
    <property type="protein sequence ID" value="AGL02298.1"/>
    <property type="molecule type" value="Genomic_DNA"/>
</dbReference>
<keyword evidence="3" id="KW-0805">Transcription regulation</keyword>
<dbReference type="SUPFAM" id="SSF55781">
    <property type="entry name" value="GAF domain-like"/>
    <property type="match status" value="1"/>
</dbReference>
<feature type="domain" description="Sigma-54 factor interaction" evidence="6">
    <location>
        <begin position="346"/>
        <end position="574"/>
    </location>
</feature>
<dbReference type="PROSITE" id="PS00675">
    <property type="entry name" value="SIGMA54_INTERACT_1"/>
    <property type="match status" value="1"/>
</dbReference>
<dbReference type="eggNOG" id="COG3284">
    <property type="taxonomic scope" value="Bacteria"/>
</dbReference>
<name>R4KGF6_9FIRM</name>
<dbReference type="Pfam" id="PF02954">
    <property type="entry name" value="HTH_8"/>
    <property type="match status" value="1"/>
</dbReference>
<dbReference type="Gene3D" id="1.10.8.60">
    <property type="match status" value="1"/>
</dbReference>
<protein>
    <submittedName>
        <fullName evidence="7">Transcriptional activator of acetoin/glycerol metabolism</fullName>
    </submittedName>
</protein>
<keyword evidence="2" id="KW-0067">ATP-binding</keyword>
<dbReference type="InterPro" id="IPR025944">
    <property type="entry name" value="Sigma_54_int_dom_CS"/>
</dbReference>
<dbReference type="SUPFAM" id="SSF52540">
    <property type="entry name" value="P-loop containing nucleoside triphosphate hydrolases"/>
    <property type="match status" value="1"/>
</dbReference>
<dbReference type="Pfam" id="PF25601">
    <property type="entry name" value="AAA_lid_14"/>
    <property type="match status" value="1"/>
</dbReference>
<reference evidence="7 8" key="1">
    <citation type="submission" date="2012-01" db="EMBL/GenBank/DDBJ databases">
        <title>Complete sequence of Desulfotomaculum gibsoniae DSM 7213.</title>
        <authorList>
            <consortium name="US DOE Joint Genome Institute"/>
            <person name="Lucas S."/>
            <person name="Han J."/>
            <person name="Lapidus A."/>
            <person name="Cheng J.-F."/>
            <person name="Goodwin L."/>
            <person name="Pitluck S."/>
            <person name="Peters L."/>
            <person name="Ovchinnikova G."/>
            <person name="Teshima H."/>
            <person name="Detter J.C."/>
            <person name="Han C."/>
            <person name="Tapia R."/>
            <person name="Land M."/>
            <person name="Hauser L."/>
            <person name="Kyrpides N."/>
            <person name="Ivanova N."/>
            <person name="Pagani I."/>
            <person name="Parshina S."/>
            <person name="Plugge C."/>
            <person name="Muyzer G."/>
            <person name="Kuever J."/>
            <person name="Ivanova A."/>
            <person name="Nazina T."/>
            <person name="Klenk H.-P."/>
            <person name="Brambilla E."/>
            <person name="Spring S."/>
            <person name="Stams A.F."/>
            <person name="Woyke T."/>
        </authorList>
    </citation>
    <scope>NUCLEOTIDE SEQUENCE [LARGE SCALE GENOMIC DNA]</scope>
    <source>
        <strain evidence="7 8">DSM 7213</strain>
    </source>
</reference>
<evidence type="ECO:0000259" key="6">
    <source>
        <dbReference type="PROSITE" id="PS50045"/>
    </source>
</evidence>